<organism evidence="2 3">
    <name type="scientific">Nocardioides koreensis</name>
    <dbReference type="NCBI Taxonomy" id="433651"/>
    <lineage>
        <taxon>Bacteria</taxon>
        <taxon>Bacillati</taxon>
        <taxon>Actinomycetota</taxon>
        <taxon>Actinomycetes</taxon>
        <taxon>Propionibacteriales</taxon>
        <taxon>Nocardioidaceae</taxon>
        <taxon>Nocardioides</taxon>
    </lineage>
</organism>
<dbReference type="EMBL" id="BAAAQR010000014">
    <property type="protein sequence ID" value="GAA2153885.1"/>
    <property type="molecule type" value="Genomic_DNA"/>
</dbReference>
<evidence type="ECO:0000313" key="2">
    <source>
        <dbReference type="EMBL" id="GAA2153885.1"/>
    </source>
</evidence>
<accession>A0ABP5LUB1</accession>
<comment type="caution">
    <text evidence="2">The sequence shown here is derived from an EMBL/GenBank/DDBJ whole genome shotgun (WGS) entry which is preliminary data.</text>
</comment>
<evidence type="ECO:0000256" key="1">
    <source>
        <dbReference type="SAM" id="MobiDB-lite"/>
    </source>
</evidence>
<gene>
    <name evidence="2" type="ORF">GCM10009844_38990</name>
</gene>
<proteinExistence type="predicted"/>
<feature type="region of interest" description="Disordered" evidence="1">
    <location>
        <begin position="1"/>
        <end position="39"/>
    </location>
</feature>
<sequence length="106" mass="11611">MTASQHDAEESGDHVPGLDEWTPAEAPVGTGGRAQWAPGRGTGPSWWVIYGDARHGPVTVTLDDGQTPPIVFFEPLWICEWISPWQPAQVTVGEQSFRAFANPVHY</sequence>
<protein>
    <submittedName>
        <fullName evidence="2">Uncharacterized protein</fullName>
    </submittedName>
</protein>
<dbReference type="Proteomes" id="UP001501771">
    <property type="component" value="Unassembled WGS sequence"/>
</dbReference>
<feature type="compositionally biased region" description="Basic and acidic residues" evidence="1">
    <location>
        <begin position="1"/>
        <end position="17"/>
    </location>
</feature>
<reference evidence="3" key="1">
    <citation type="journal article" date="2019" name="Int. J. Syst. Evol. Microbiol.">
        <title>The Global Catalogue of Microorganisms (GCM) 10K type strain sequencing project: providing services to taxonomists for standard genome sequencing and annotation.</title>
        <authorList>
            <consortium name="The Broad Institute Genomics Platform"/>
            <consortium name="The Broad Institute Genome Sequencing Center for Infectious Disease"/>
            <person name="Wu L."/>
            <person name="Ma J."/>
        </authorList>
    </citation>
    <scope>NUCLEOTIDE SEQUENCE [LARGE SCALE GENOMIC DNA]</scope>
    <source>
        <strain evidence="3">JCM 16022</strain>
    </source>
</reference>
<keyword evidence="3" id="KW-1185">Reference proteome</keyword>
<name>A0ABP5LUB1_9ACTN</name>
<evidence type="ECO:0000313" key="3">
    <source>
        <dbReference type="Proteomes" id="UP001501771"/>
    </source>
</evidence>